<reference evidence="3" key="1">
    <citation type="submission" date="2023-07" db="EMBL/GenBank/DDBJ databases">
        <authorList>
            <consortium name="AG Swart"/>
            <person name="Singh M."/>
            <person name="Singh A."/>
            <person name="Seah K."/>
            <person name="Emmerich C."/>
        </authorList>
    </citation>
    <scope>NUCLEOTIDE SEQUENCE</scope>
    <source>
        <strain evidence="3">DP1</strain>
    </source>
</reference>
<proteinExistence type="predicted"/>
<keyword evidence="1" id="KW-0175">Coiled coil</keyword>
<feature type="coiled-coil region" evidence="1">
    <location>
        <begin position="508"/>
        <end position="542"/>
    </location>
</feature>
<name>A0AAD1XI06_EUPCR</name>
<evidence type="ECO:0000313" key="4">
    <source>
        <dbReference type="Proteomes" id="UP001295684"/>
    </source>
</evidence>
<organism evidence="3 4">
    <name type="scientific">Euplotes crassus</name>
    <dbReference type="NCBI Taxonomy" id="5936"/>
    <lineage>
        <taxon>Eukaryota</taxon>
        <taxon>Sar</taxon>
        <taxon>Alveolata</taxon>
        <taxon>Ciliophora</taxon>
        <taxon>Intramacronucleata</taxon>
        <taxon>Spirotrichea</taxon>
        <taxon>Hypotrichia</taxon>
        <taxon>Euplotida</taxon>
        <taxon>Euplotidae</taxon>
        <taxon>Moneuplotes</taxon>
    </lineage>
</organism>
<sequence>MNDKSKNPSISMLGVVGDSVKPSKLKGPVHLTSGVIMKKRESMTSSPQKMNFKGANKPSIKYAKKIKPPTKKVHKKTNSKKSERLHFSEQNVLSTLKHNERLKRINSGSNDLLPITLPKASSIDSPPTTDDLRKHLSTGSMVKELHIESIGRMQKKFFAKRRHHKSKSMCKQRNNNLKKTESREIFTAVQKVSNIQDKFMTSRPAKHKGLDSIKDALNATPKIMRFGFKKRFADTNYDEFKQTLVMKDKFKGHSKEFSKQNDRNFLATIKSASQLDDLLDPGKIVFERDKRNEENFTDFKDTDLELNSQELERNLLKNPNTHTLESISKYMTIMLERHLKFNKIEEQEYRKRKVEDLDLNNINEHFISKKVILSKTFDTYIKYKSDIDHYEAEFLKKAYQELKEVLEFFIDITLKLGKTNEGEHHKNQAIIKQNNDFLDALNAVKQMNRTDNLDYYLFGIKRLTEQKYFSIMHTAKQTLKVANHDLAYRQIKFIDDFFEHSINQQKIIEADAKKILEMENEIASLKRNMKEKEKKQREEIQAMFKFSDDQKKKIDGLNAHKTNHLEELFDNRKKEFEAEKKNLIKERTKIVKKLYKIKNVVKSLRIENQNLKEEFSEHHESIKQYIDSALLEQAARVRTVRKKNMSKPKEPDFNLKTIFSNYIRNLKSEVPESVTLKGEVQSERWALSIINLIYLDKTKKDTEDFMDGRPLIPLQQFIIQWFCIIFGNRAVVNDLIHDFIRTCIEYEKEHQRFNTFLNLAGIHINNGEIDPIPISKKEYLRKIQFQSTDTLLMFLRFLVCIRMNCSPYLPDLDRENREDKGTVVNYAEAKHVWLALITETSSEHGITEAAFKELDTICADLLEDSSGKKPGFKIPGAVLSRTGLKDSRRESENDVRRSKKSMSVKSIDDKNIHLDTFMRVCINLYVENRILQMERLLSCLQLEQAKNSTEINFQKFRNSIKSTWNDKAKKPSDHLLFSSNKIELAYAHILCEMRSSTYDEEDVIIKLAPFLNCTYETRAFSQKLKGKTQVKELMDKDILDVNPPDKEENKSLLQNTSKLSGLASLMNKSGQKDGTSKLTVNIPKSIIPILKDYKDSVSSETLYDEITKSYKNKIGSAPLIFFMMDTPQT</sequence>
<protein>
    <submittedName>
        <fullName evidence="3">Uncharacterized protein</fullName>
    </submittedName>
</protein>
<accession>A0AAD1XI06</accession>
<feature type="compositionally biased region" description="Basic residues" evidence="2">
    <location>
        <begin position="62"/>
        <end position="79"/>
    </location>
</feature>
<evidence type="ECO:0000256" key="1">
    <source>
        <dbReference type="SAM" id="Coils"/>
    </source>
</evidence>
<feature type="region of interest" description="Disordered" evidence="2">
    <location>
        <begin position="1"/>
        <end position="27"/>
    </location>
</feature>
<evidence type="ECO:0000313" key="3">
    <source>
        <dbReference type="EMBL" id="CAI2372985.1"/>
    </source>
</evidence>
<dbReference type="AlphaFoldDB" id="A0AAD1XI06"/>
<dbReference type="EMBL" id="CAMPGE010014306">
    <property type="protein sequence ID" value="CAI2372985.1"/>
    <property type="molecule type" value="Genomic_DNA"/>
</dbReference>
<feature type="coiled-coil region" evidence="1">
    <location>
        <begin position="566"/>
        <end position="621"/>
    </location>
</feature>
<dbReference type="Proteomes" id="UP001295684">
    <property type="component" value="Unassembled WGS sequence"/>
</dbReference>
<gene>
    <name evidence="3" type="ORF">ECRASSUSDP1_LOCUS14322</name>
</gene>
<comment type="caution">
    <text evidence="3">The sequence shown here is derived from an EMBL/GenBank/DDBJ whole genome shotgun (WGS) entry which is preliminary data.</text>
</comment>
<feature type="region of interest" description="Disordered" evidence="2">
    <location>
        <begin position="39"/>
        <end position="91"/>
    </location>
</feature>
<feature type="compositionally biased region" description="Basic and acidic residues" evidence="2">
    <location>
        <begin position="883"/>
        <end position="896"/>
    </location>
</feature>
<evidence type="ECO:0000256" key="2">
    <source>
        <dbReference type="SAM" id="MobiDB-lite"/>
    </source>
</evidence>
<keyword evidence="4" id="KW-1185">Reference proteome</keyword>
<feature type="region of interest" description="Disordered" evidence="2">
    <location>
        <begin position="883"/>
        <end position="902"/>
    </location>
</feature>